<dbReference type="SUPFAM" id="SSF50978">
    <property type="entry name" value="WD40 repeat-like"/>
    <property type="match status" value="1"/>
</dbReference>
<dbReference type="InterPro" id="IPR036372">
    <property type="entry name" value="BEACH_dom_sf"/>
</dbReference>
<evidence type="ECO:0000256" key="2">
    <source>
        <dbReference type="ARBA" id="ARBA00022737"/>
    </source>
</evidence>
<dbReference type="Gene3D" id="2.130.10.10">
    <property type="entry name" value="YVTN repeat-like/Quinoprotein amine dehydrogenase"/>
    <property type="match status" value="2"/>
</dbReference>
<evidence type="ECO:0000313" key="6">
    <source>
        <dbReference type="EMBL" id="KAK9916467.1"/>
    </source>
</evidence>
<organism evidence="6 7">
    <name type="scientific">Coccomyxa subellipsoidea</name>
    <dbReference type="NCBI Taxonomy" id="248742"/>
    <lineage>
        <taxon>Eukaryota</taxon>
        <taxon>Viridiplantae</taxon>
        <taxon>Chlorophyta</taxon>
        <taxon>core chlorophytes</taxon>
        <taxon>Trebouxiophyceae</taxon>
        <taxon>Trebouxiophyceae incertae sedis</taxon>
        <taxon>Coccomyxaceae</taxon>
        <taxon>Coccomyxa</taxon>
    </lineage>
</organism>
<dbReference type="SUPFAM" id="SSF81837">
    <property type="entry name" value="BEACH domain"/>
    <property type="match status" value="1"/>
</dbReference>
<keyword evidence="1 3" id="KW-0853">WD repeat</keyword>
<protein>
    <recommendedName>
        <fullName evidence="5">BEACH domain-containing protein</fullName>
    </recommendedName>
</protein>
<dbReference type="PROSITE" id="PS50082">
    <property type="entry name" value="WD_REPEATS_2"/>
    <property type="match status" value="1"/>
</dbReference>
<name>A0ABR2YXU4_9CHLO</name>
<feature type="repeat" description="WD" evidence="3">
    <location>
        <begin position="1223"/>
        <end position="1256"/>
    </location>
</feature>
<evidence type="ECO:0000256" key="1">
    <source>
        <dbReference type="ARBA" id="ARBA00022574"/>
    </source>
</evidence>
<sequence>MGQSHSSVELSKSIQKDFAGALTPLFGVAGHNSTHAIASVCKVNVSALFDHGLISDGDHVQVRQIPQEEIVLDFLVSASGNEASAQDPNIYRDSASTLADLLRFDPSSLADDTVVRLLLYQISNFDYLMQLNHLAGRRQGNPAFHPILPWVIDMSVPPEATMHLNLEEEPDAVGWRDLTRTQWRLSKGDEQLDFTYSNSDKPHHISDEILSELAYCIYKARRLPVEVLTKVVRAVFEPNEYPASILRLYAWTPDEAIPEFYNDPGVFRSIHPAMAELAVPDWSSGPEDFVERHRAALESERVSSMLHHWIDLTFGYKLSGDAAVTAKNVALAVSGAGQRLHGRAQLFDEAHPPRGLRPGQVKAPPKGPSEATQRSMTMLEQLESSYHLLATQPGEAAAAAEGGHVDPPQNSPCPDDRPEPSLDSEAADCADSARHPHSLVTQASQALVDLAACLPLPITTEHILRPLLLSLPQGPDVALAAINLGNALGSAFVATHMLPALLAVLSCRPSGAPSISETCSVSTSRSEEGQQGQLAAAALNALTTLEGLLPALGRDAVLRPLLAARPASGDRLLPAPLLGPLLCPHPQMDPLLRNRIAGLVLQACNAAGGAEVLTMEVLPQLLPIFTCSAVQRRAYGCSIPAPPPAPAEASPSETAASLPPPNAASSDALTLQRRMREAIGLAAGSGAVHSGAAPQQSRPQQGGREGEVEDSGYWDLVYLLYPEAVEAAGLGLVHELVSSWPFLERTLAVRYGWTPTAALGPQMARLSERAKAATLRDCADRIDYEAALGSEAWHSPESPAKWGVRRAEQTAARLIDDIGWSTPLVWPGVSASIGFAPATAGVAPSSMAPPRSAVSPSATLQRPASRDGGASPRESPTAAGNRARLATPEQDAAQRGSEWLWLPGEGSSDWMDPTVWSTPAGPRFSGGESRFWARPWQLQARIVHSWRAHREGMHACSAAPSEDFVVSAGRAASGGREADVLRVWDLAASTAGVQYLGHEGAVTALCVLPGRTAQLVASCDSVGSCHVWSASTGGLVHRLCEPRPGQLTQQPRPTSARKQSAVGWITFGALASSAEEAAREAVARPGSAAGAAASPAAVSGTPSSTLSPAGPGAASIGGGAPPKQASLSGYTCVTAAVRDGVDMLVAGTADGRVRWLDLERGVTCADLYCRPLSRWQVQGSSAMVAVQQGGGGTHSQEGWLGAGLASGHAAVMDTRCGELCAFWHAHEAGLSALACSGDHMLLTGSQDQSLKLWDVRMLTGSRDSGAAAGVPRCLHTFEGHREAIGEVLVQGMDAVSFAGQHLGVFSLQAPYAQRIKPVRLQGAKGAKESGSLVALNILTESRLLVAGMEDGFIKVCT</sequence>
<reference evidence="6 7" key="1">
    <citation type="journal article" date="2024" name="Nat. Commun.">
        <title>Phylogenomics reveals the evolutionary origins of lichenization in chlorophyte algae.</title>
        <authorList>
            <person name="Puginier C."/>
            <person name="Libourel C."/>
            <person name="Otte J."/>
            <person name="Skaloud P."/>
            <person name="Haon M."/>
            <person name="Grisel S."/>
            <person name="Petersen M."/>
            <person name="Berrin J.G."/>
            <person name="Delaux P.M."/>
            <person name="Dal Grande F."/>
            <person name="Keller J."/>
        </authorList>
    </citation>
    <scope>NUCLEOTIDE SEQUENCE [LARGE SCALE GENOMIC DNA]</scope>
    <source>
        <strain evidence="6 7">SAG 216-7</strain>
    </source>
</reference>
<dbReference type="Pfam" id="PF02138">
    <property type="entry name" value="Beach"/>
    <property type="match status" value="1"/>
</dbReference>
<dbReference type="PANTHER" id="PTHR46866">
    <property type="entry name" value="GH12955P"/>
    <property type="match status" value="1"/>
</dbReference>
<gene>
    <name evidence="6" type="ORF">WJX75_002924</name>
</gene>
<feature type="compositionally biased region" description="Low complexity" evidence="4">
    <location>
        <begin position="647"/>
        <end position="666"/>
    </location>
</feature>
<feature type="domain" description="BEACH" evidence="5">
    <location>
        <begin position="102"/>
        <end position="381"/>
    </location>
</feature>
<keyword evidence="2" id="KW-0677">Repeat</keyword>
<feature type="region of interest" description="Disordered" evidence="4">
    <location>
        <begin position="842"/>
        <end position="895"/>
    </location>
</feature>
<evidence type="ECO:0000256" key="4">
    <source>
        <dbReference type="SAM" id="MobiDB-lite"/>
    </source>
</evidence>
<feature type="compositionally biased region" description="Low complexity" evidence="4">
    <location>
        <begin position="684"/>
        <end position="693"/>
    </location>
</feature>
<feature type="region of interest" description="Disordered" evidence="4">
    <location>
        <begin position="349"/>
        <end position="373"/>
    </location>
</feature>
<feature type="region of interest" description="Disordered" evidence="4">
    <location>
        <begin position="1092"/>
        <end position="1120"/>
    </location>
</feature>
<feature type="compositionally biased region" description="Low complexity" evidence="4">
    <location>
        <begin position="1092"/>
        <end position="1114"/>
    </location>
</feature>
<dbReference type="InterPro" id="IPR001680">
    <property type="entry name" value="WD40_rpt"/>
</dbReference>
<evidence type="ECO:0000313" key="7">
    <source>
        <dbReference type="Proteomes" id="UP001491310"/>
    </source>
</evidence>
<dbReference type="EMBL" id="JALJOT010000003">
    <property type="protein sequence ID" value="KAK9916467.1"/>
    <property type="molecule type" value="Genomic_DNA"/>
</dbReference>
<comment type="caution">
    <text evidence="6">The sequence shown here is derived from an EMBL/GenBank/DDBJ whole genome shotgun (WGS) entry which is preliminary data.</text>
</comment>
<accession>A0ABR2YXU4</accession>
<dbReference type="SMART" id="SM00320">
    <property type="entry name" value="WD40"/>
    <property type="match status" value="3"/>
</dbReference>
<dbReference type="InterPro" id="IPR019775">
    <property type="entry name" value="WD40_repeat_CS"/>
</dbReference>
<dbReference type="SMART" id="SM01026">
    <property type="entry name" value="Beach"/>
    <property type="match status" value="1"/>
</dbReference>
<feature type="region of interest" description="Disordered" evidence="4">
    <location>
        <begin position="643"/>
        <end position="666"/>
    </location>
</feature>
<dbReference type="CDD" id="cd06071">
    <property type="entry name" value="Beach"/>
    <property type="match status" value="1"/>
</dbReference>
<dbReference type="InterPro" id="IPR015943">
    <property type="entry name" value="WD40/YVTN_repeat-like_dom_sf"/>
</dbReference>
<evidence type="ECO:0000256" key="3">
    <source>
        <dbReference type="PROSITE-ProRule" id="PRU00221"/>
    </source>
</evidence>
<dbReference type="Gene3D" id="1.10.1540.10">
    <property type="entry name" value="BEACH domain"/>
    <property type="match status" value="1"/>
</dbReference>
<dbReference type="PROSITE" id="PS50294">
    <property type="entry name" value="WD_REPEATS_REGION"/>
    <property type="match status" value="1"/>
</dbReference>
<dbReference type="InterPro" id="IPR000409">
    <property type="entry name" value="BEACH_dom"/>
</dbReference>
<evidence type="ECO:0000259" key="5">
    <source>
        <dbReference type="PROSITE" id="PS50197"/>
    </source>
</evidence>
<dbReference type="Pfam" id="PF00400">
    <property type="entry name" value="WD40"/>
    <property type="match status" value="1"/>
</dbReference>
<feature type="region of interest" description="Disordered" evidence="4">
    <location>
        <begin position="684"/>
        <end position="708"/>
    </location>
</feature>
<dbReference type="InterPro" id="IPR036322">
    <property type="entry name" value="WD40_repeat_dom_sf"/>
</dbReference>
<dbReference type="PANTHER" id="PTHR46866:SF1">
    <property type="entry name" value="GH12955P"/>
    <property type="match status" value="1"/>
</dbReference>
<dbReference type="Proteomes" id="UP001491310">
    <property type="component" value="Unassembled WGS sequence"/>
</dbReference>
<dbReference type="PROSITE" id="PS50197">
    <property type="entry name" value="BEACH"/>
    <property type="match status" value="1"/>
</dbReference>
<feature type="region of interest" description="Disordered" evidence="4">
    <location>
        <begin position="395"/>
        <end position="430"/>
    </location>
</feature>
<keyword evidence="7" id="KW-1185">Reference proteome</keyword>
<proteinExistence type="predicted"/>
<dbReference type="PROSITE" id="PS00678">
    <property type="entry name" value="WD_REPEATS_1"/>
    <property type="match status" value="1"/>
</dbReference>